<evidence type="ECO:0000313" key="3">
    <source>
        <dbReference type="Proteomes" id="UP001597010"/>
    </source>
</evidence>
<evidence type="ECO:0000259" key="1">
    <source>
        <dbReference type="Pfam" id="PF20508"/>
    </source>
</evidence>
<name>A0ABW3AWJ5_9SPHI</name>
<dbReference type="RefSeq" id="WP_377116398.1">
    <property type="nucleotide sequence ID" value="NZ_JBHTHZ010000013.1"/>
</dbReference>
<reference evidence="3" key="1">
    <citation type="journal article" date="2019" name="Int. J. Syst. Evol. Microbiol.">
        <title>The Global Catalogue of Microorganisms (GCM) 10K type strain sequencing project: providing services to taxonomists for standard genome sequencing and annotation.</title>
        <authorList>
            <consortium name="The Broad Institute Genomics Platform"/>
            <consortium name="The Broad Institute Genome Sequencing Center for Infectious Disease"/>
            <person name="Wu L."/>
            <person name="Ma J."/>
        </authorList>
    </citation>
    <scope>NUCLEOTIDE SEQUENCE [LARGE SCALE GENOMIC DNA]</scope>
    <source>
        <strain evidence="3">CCUG 61484</strain>
    </source>
</reference>
<dbReference type="InterPro" id="IPR046621">
    <property type="entry name" value="DUF6734"/>
</dbReference>
<sequence length="549" mass="63206">MNIVQTFWSGPTVTDRQTVLSNRGGWLSCEYNWMSWALSCLQAKDVFGAVNLVTDDIGKEILINKLQLPYATVSTPLQGILDQYPASLWALAKIYTYSIQTGPFLHLDGDLYLWQKPSPDVLNGQLIAQNLDKNLPFYAEILNIVHDNFSFIPDVISRNRFENEDLYASNAGILGGSNLPFFKEYCRQAFEFVNKNKSALSKVKGGGLNFIFEQYLFCRLASEYNIPVTYYKGVVDNPVFKDFIRFEDYPNVQMVHPVGGFKQYPHVCDHLAKKLRRDYPEYYYRVINLLQDAGVKIRSAIYTLPDLDIDALPGLQARSKKSITNHQSFLRTQAVIDYLNKNYFAAQEVTVDKNVTRTEINEQVLSRLDKAIDKKRLLEIYTLETKHNSLLKATYKDAISINKLYKSGVDAYEQIQDTFSKPIDQLSQITVSVQPGYLQSKAGWDWKYDYIKDIPTIIERNFNLKRVPQNVILLPDILQAGIKEYYPDDLDLILFETLKTPLKLCELLTEMKQYFSDEDINDSIAKFENLIISTVKRLLYFGLLKINLE</sequence>
<evidence type="ECO:0000313" key="2">
    <source>
        <dbReference type="EMBL" id="MFD0794744.1"/>
    </source>
</evidence>
<proteinExistence type="predicted"/>
<feature type="domain" description="DUF6734" evidence="1">
    <location>
        <begin position="1"/>
        <end position="288"/>
    </location>
</feature>
<dbReference type="Proteomes" id="UP001597010">
    <property type="component" value="Unassembled WGS sequence"/>
</dbReference>
<gene>
    <name evidence="2" type="ORF">ACFQZX_14050</name>
</gene>
<dbReference type="EMBL" id="JBHTHZ010000013">
    <property type="protein sequence ID" value="MFD0794744.1"/>
    <property type="molecule type" value="Genomic_DNA"/>
</dbReference>
<protein>
    <submittedName>
        <fullName evidence="2">DUF6734 family protein</fullName>
    </submittedName>
</protein>
<keyword evidence="3" id="KW-1185">Reference proteome</keyword>
<dbReference type="Pfam" id="PF20508">
    <property type="entry name" value="DUF6734"/>
    <property type="match status" value="1"/>
</dbReference>
<comment type="caution">
    <text evidence="2">The sequence shown here is derived from an EMBL/GenBank/DDBJ whole genome shotgun (WGS) entry which is preliminary data.</text>
</comment>
<accession>A0ABW3AWJ5</accession>
<organism evidence="2 3">
    <name type="scientific">Mucilaginibacter litoreus</name>
    <dbReference type="NCBI Taxonomy" id="1048221"/>
    <lineage>
        <taxon>Bacteria</taxon>
        <taxon>Pseudomonadati</taxon>
        <taxon>Bacteroidota</taxon>
        <taxon>Sphingobacteriia</taxon>
        <taxon>Sphingobacteriales</taxon>
        <taxon>Sphingobacteriaceae</taxon>
        <taxon>Mucilaginibacter</taxon>
    </lineage>
</organism>